<evidence type="ECO:0000256" key="4">
    <source>
        <dbReference type="RuleBase" id="RU003946"/>
    </source>
</evidence>
<feature type="signal peptide" evidence="5">
    <location>
        <begin position="1"/>
        <end position="22"/>
    </location>
</feature>
<keyword evidence="3" id="KW-0862">Zinc</keyword>
<dbReference type="GO" id="GO:0004035">
    <property type="term" value="F:alkaline phosphatase activity"/>
    <property type="evidence" value="ECO:0007669"/>
    <property type="project" value="TreeGrafter"/>
</dbReference>
<keyword evidence="3" id="KW-0460">Magnesium</keyword>
<dbReference type="GO" id="GO:0046872">
    <property type="term" value="F:metal ion binding"/>
    <property type="evidence" value="ECO:0007669"/>
    <property type="project" value="UniProtKB-KW"/>
</dbReference>
<sequence length="564" mass="62768">MRTFRNGIIVLVMLVSSLNLFATEQQPIKPVKNIILMIPDGTSFAAVSLARWYQRYLNPDNKHLHIDPYMSGTVITYSSNAPIGDSAPTTSCYMTGMPSITGFVATYPWSDGKNDLIPVDSTKAYNPLATILEAAKIKKGYKTGLVFTCEFPHATPADCSAHSPKRKDYETIGSQMVHQNLNVVIGGGAGLMKDEYRCILNARGSKVFLNDLQAMRDHKNGNMWSLYGERDLPYDFDRDTTKYPSLSEMTGKAISLLNQDGDGFFLMVEGSKVDWAAHANDPVGIVSDFLAFDKACKVALDFAMADGNTAVVILPDHGNSGISIGKQSLRGYDKLSKDKLFSQLARFKYTASGLTKLINETPYRDIQKLFLETCGFELTPSELQLLNNCLDYKQSPIPVNDRKKDHEHALYSGSLETYISRLYTEHTSIGFTTHGHTGEEVFLACYNPNGQPLRGTVQNTDVNTYLRLLLGENNDLEALTEEIFTPHNKVFNNLKTEVKKDKAGKTILNVKGKKHSLTIVANTNVVIVDRGKRKQRIVELNSVIPYMKQTGLFYLPPSLNDLLK</sequence>
<feature type="binding site" evidence="3">
    <location>
        <position position="436"/>
    </location>
    <ligand>
        <name>Zn(2+)</name>
        <dbReference type="ChEBI" id="CHEBI:29105"/>
        <label>2</label>
    </ligand>
</feature>
<evidence type="ECO:0000256" key="2">
    <source>
        <dbReference type="PIRSR" id="PIRSR601952-1"/>
    </source>
</evidence>
<dbReference type="Gene3D" id="1.10.60.40">
    <property type="match status" value="1"/>
</dbReference>
<comment type="cofactor">
    <cofactor evidence="3">
        <name>Mg(2+)</name>
        <dbReference type="ChEBI" id="CHEBI:18420"/>
    </cofactor>
    <text evidence="3">Binds 1 Mg(2+) ion.</text>
</comment>
<dbReference type="PANTHER" id="PTHR11596">
    <property type="entry name" value="ALKALINE PHOSPHATASE"/>
    <property type="match status" value="1"/>
</dbReference>
<dbReference type="Pfam" id="PF00245">
    <property type="entry name" value="Alk_phosphatase"/>
    <property type="match status" value="1"/>
</dbReference>
<dbReference type="PANTHER" id="PTHR11596:SF5">
    <property type="entry name" value="ALKALINE PHOSPHATASE"/>
    <property type="match status" value="1"/>
</dbReference>
<feature type="binding site" evidence="3">
    <location>
        <position position="274"/>
    </location>
    <ligand>
        <name>Zn(2+)</name>
        <dbReference type="ChEBI" id="CHEBI:29105"/>
        <label>2</label>
    </ligand>
</feature>
<reference evidence="6 7" key="1">
    <citation type="submission" date="2014-09" db="EMBL/GenBank/DDBJ databases">
        <title>Draft Genome Sequence of Porphyromonas macacae COT-192_OH2859.</title>
        <authorList>
            <person name="Wallis C."/>
            <person name="Deusch O."/>
            <person name="O'Flynn C."/>
            <person name="Davis I."/>
            <person name="Horsfall A."/>
            <person name="Kirkwood N."/>
            <person name="Harris S."/>
            <person name="Eisen J.A."/>
            <person name="Coil D.A."/>
            <person name="Darling A.E."/>
            <person name="Jospin G."/>
            <person name="Alexiev A."/>
        </authorList>
    </citation>
    <scope>NUCLEOTIDE SEQUENCE [LARGE SCALE GENOMIC DNA]</scope>
    <source>
        <strain evidence="7">COT-192 OH2859</strain>
    </source>
</reference>
<gene>
    <name evidence="6" type="ORF">HQ47_03770</name>
</gene>
<feature type="binding site" evidence="3">
    <location>
        <position position="269"/>
    </location>
    <ligand>
        <name>Mg(2+)</name>
        <dbReference type="ChEBI" id="CHEBI:18420"/>
    </ligand>
</feature>
<dbReference type="PRINTS" id="PR00113">
    <property type="entry name" value="ALKPHPHTASE"/>
</dbReference>
<dbReference type="OrthoDB" id="9794455at2"/>
<dbReference type="SMART" id="SM00098">
    <property type="entry name" value="alkPPc"/>
    <property type="match status" value="1"/>
</dbReference>
<evidence type="ECO:0000313" key="7">
    <source>
        <dbReference type="Proteomes" id="UP000030103"/>
    </source>
</evidence>
<proteinExistence type="inferred from homology"/>
<dbReference type="InterPro" id="IPR017850">
    <property type="entry name" value="Alkaline_phosphatase_core_sf"/>
</dbReference>
<keyword evidence="5" id="KW-0732">Signal</keyword>
<dbReference type="AlphaFoldDB" id="A0A0A2EC57"/>
<feature type="active site" description="Phosphoserine intermediate" evidence="2">
    <location>
        <position position="86"/>
    </location>
</feature>
<feature type="binding site" evidence="3">
    <location>
        <position position="40"/>
    </location>
    <ligand>
        <name>Mg(2+)</name>
        <dbReference type="ChEBI" id="CHEBI:18420"/>
    </ligand>
</feature>
<keyword evidence="3" id="KW-0479">Metal-binding</keyword>
<feature type="binding site" evidence="3">
    <location>
        <position position="155"/>
    </location>
    <ligand>
        <name>Mg(2+)</name>
        <dbReference type="ChEBI" id="CHEBI:18420"/>
    </ligand>
</feature>
<dbReference type="EMBL" id="JRFA01000009">
    <property type="protein sequence ID" value="KGN75035.1"/>
    <property type="molecule type" value="Genomic_DNA"/>
</dbReference>
<dbReference type="CDD" id="cd16012">
    <property type="entry name" value="ALP"/>
    <property type="match status" value="1"/>
</dbReference>
<evidence type="ECO:0000313" key="6">
    <source>
        <dbReference type="EMBL" id="KGN75035.1"/>
    </source>
</evidence>
<feature type="binding site" evidence="3">
    <location>
        <position position="316"/>
    </location>
    <ligand>
        <name>Zn(2+)</name>
        <dbReference type="ChEBI" id="CHEBI:29105"/>
        <label>2</label>
    </ligand>
</feature>
<name>A0A0A2EC57_9PORP</name>
<comment type="similarity">
    <text evidence="4">Belongs to the alkaline phosphatase family.</text>
</comment>
<keyword evidence="1" id="KW-0597">Phosphoprotein</keyword>
<dbReference type="STRING" id="28115.HQ47_03770"/>
<feature type="binding site" evidence="3">
    <location>
        <position position="278"/>
    </location>
    <ligand>
        <name>Zn(2+)</name>
        <dbReference type="ChEBI" id="CHEBI:29105"/>
        <label>2</label>
    </ligand>
</feature>
<dbReference type="eggNOG" id="COG1785">
    <property type="taxonomic scope" value="Bacteria"/>
</dbReference>
<feature type="binding site" evidence="3">
    <location>
        <position position="153"/>
    </location>
    <ligand>
        <name>Mg(2+)</name>
        <dbReference type="ChEBI" id="CHEBI:18420"/>
    </ligand>
</feature>
<organism evidence="6 7">
    <name type="scientific">Porphyromonas macacae</name>
    <dbReference type="NCBI Taxonomy" id="28115"/>
    <lineage>
        <taxon>Bacteria</taxon>
        <taxon>Pseudomonadati</taxon>
        <taxon>Bacteroidota</taxon>
        <taxon>Bacteroidia</taxon>
        <taxon>Bacteroidales</taxon>
        <taxon>Porphyromonadaceae</taxon>
        <taxon>Porphyromonas</taxon>
    </lineage>
</organism>
<evidence type="ECO:0000256" key="1">
    <source>
        <dbReference type="ARBA" id="ARBA00022553"/>
    </source>
</evidence>
<feature type="binding site" evidence="3">
    <location>
        <position position="40"/>
    </location>
    <ligand>
        <name>Zn(2+)</name>
        <dbReference type="ChEBI" id="CHEBI:29105"/>
        <label>2</label>
    </ligand>
</feature>
<evidence type="ECO:0000256" key="5">
    <source>
        <dbReference type="SAM" id="SignalP"/>
    </source>
</evidence>
<comment type="cofactor">
    <cofactor evidence="3">
        <name>Zn(2+)</name>
        <dbReference type="ChEBI" id="CHEBI:29105"/>
    </cofactor>
    <text evidence="3">Binds 2 Zn(2+) ions.</text>
</comment>
<feature type="chain" id="PRO_5001986189" evidence="5">
    <location>
        <begin position="23"/>
        <end position="564"/>
    </location>
</feature>
<dbReference type="Gene3D" id="3.40.720.10">
    <property type="entry name" value="Alkaline Phosphatase, subunit A"/>
    <property type="match status" value="1"/>
</dbReference>
<dbReference type="RefSeq" id="WP_036873378.1">
    <property type="nucleotide sequence ID" value="NZ_JBGYTE010000049.1"/>
</dbReference>
<evidence type="ECO:0000256" key="3">
    <source>
        <dbReference type="PIRSR" id="PIRSR601952-2"/>
    </source>
</evidence>
<dbReference type="Proteomes" id="UP000030103">
    <property type="component" value="Unassembled WGS sequence"/>
</dbReference>
<feature type="binding site" evidence="3">
    <location>
        <position position="317"/>
    </location>
    <ligand>
        <name>Zn(2+)</name>
        <dbReference type="ChEBI" id="CHEBI:29105"/>
        <label>2</label>
    </ligand>
</feature>
<dbReference type="InterPro" id="IPR001952">
    <property type="entry name" value="Alkaline_phosphatase"/>
</dbReference>
<protein>
    <submittedName>
        <fullName evidence="6">Alkaline phosphatase</fullName>
    </submittedName>
</protein>
<keyword evidence="7" id="KW-1185">Reference proteome</keyword>
<accession>A0A0A2EC57</accession>
<comment type="caution">
    <text evidence="6">The sequence shown here is derived from an EMBL/GenBank/DDBJ whole genome shotgun (WGS) entry which is preliminary data.</text>
</comment>
<dbReference type="SUPFAM" id="SSF53649">
    <property type="entry name" value="Alkaline phosphatase-like"/>
    <property type="match status" value="1"/>
</dbReference>